<comment type="cofactor">
    <cofactor evidence="1">
        <name>FMN</name>
        <dbReference type="ChEBI" id="CHEBI:58210"/>
    </cofactor>
</comment>
<dbReference type="CDD" id="cd02932">
    <property type="entry name" value="OYE_YqiM_FMN"/>
    <property type="match status" value="1"/>
</dbReference>
<dbReference type="InterPro" id="IPR001155">
    <property type="entry name" value="OxRdtase_FMN_N"/>
</dbReference>
<reference evidence="7 8" key="1">
    <citation type="submission" date="2016-06" db="EMBL/GenBank/DDBJ databases">
        <authorList>
            <person name="Olsen C.W."/>
            <person name="Carey S."/>
            <person name="Hinshaw L."/>
            <person name="Karasin A.I."/>
        </authorList>
    </citation>
    <scope>NUCLEOTIDE SEQUENCE [LARGE SCALE GENOMIC DNA]</scope>
    <source>
        <strain evidence="7 8">LZ-22</strain>
    </source>
</reference>
<evidence type="ECO:0000256" key="3">
    <source>
        <dbReference type="ARBA" id="ARBA00022643"/>
    </source>
</evidence>
<keyword evidence="8" id="KW-1185">Reference proteome</keyword>
<gene>
    <name evidence="7" type="ORF">GA0111570_10337</name>
</gene>
<sequence length="369" mass="39570">MSQLFSPLTLRGLTVRNRVWMSPMCMYSAAPTGVEAGCSTDFHLQHLASRASGGAGLVIAESTAVTAQGRISPWDLGLWNDAQAAAFAPINDLCHRLGALTGVQLNHAGRKASTVQPWRGAASVPLQEGGWGTIAPSAVPLGDAYAAPRAMTATDIVGVIEGFRAAAVRAVQSGFDVVEVHGAHGYLLHQFCSPVANRRTDDWGGDFERRVRLPLAVVDAVREAVGDLVPVLYRISATDWFEETGVEEPSWTVSDTQRLAVLLQEHGVDLVDVSSGGVTPRVVPPRPHPGYQVPFAEAVKRVVDIPVSTVGIIVDPQMAESVVSEGRADAVMVARELLRDPYAPARWQARLDGAPDHYPIQYARALPLR</sequence>
<protein>
    <submittedName>
        <fullName evidence="7">2,4-dienoyl-CoA reductase</fullName>
    </submittedName>
</protein>
<keyword evidence="4" id="KW-0521">NADP</keyword>
<evidence type="ECO:0000256" key="1">
    <source>
        <dbReference type="ARBA" id="ARBA00001917"/>
    </source>
</evidence>
<dbReference type="AlphaFoldDB" id="A0A1G6GFI4"/>
<keyword evidence="3" id="KW-0288">FMN</keyword>
<keyword evidence="2" id="KW-0285">Flavoprotein</keyword>
<dbReference type="GO" id="GO:0050661">
    <property type="term" value="F:NADP binding"/>
    <property type="evidence" value="ECO:0007669"/>
    <property type="project" value="InterPro"/>
</dbReference>
<dbReference type="EMBL" id="FMYF01000003">
    <property type="protein sequence ID" value="SDB80720.1"/>
    <property type="molecule type" value="Genomic_DNA"/>
</dbReference>
<dbReference type="Pfam" id="PF00724">
    <property type="entry name" value="Oxidored_FMN"/>
    <property type="match status" value="1"/>
</dbReference>
<dbReference type="PANTHER" id="PTHR43303">
    <property type="entry name" value="NADPH DEHYDROGENASE C23G7.10C-RELATED"/>
    <property type="match status" value="1"/>
</dbReference>
<dbReference type="RefSeq" id="WP_092607280.1">
    <property type="nucleotide sequence ID" value="NZ_FMYF01000003.1"/>
</dbReference>
<dbReference type="OrthoDB" id="3169239at2"/>
<accession>A0A1G6GFI4</accession>
<dbReference type="PANTHER" id="PTHR43303:SF4">
    <property type="entry name" value="NADPH DEHYDROGENASE C23G7.10C-RELATED"/>
    <property type="match status" value="1"/>
</dbReference>
<keyword evidence="5" id="KW-0560">Oxidoreductase</keyword>
<name>A0A1G6GFI4_9ACTN</name>
<dbReference type="SUPFAM" id="SSF51395">
    <property type="entry name" value="FMN-linked oxidoreductases"/>
    <property type="match status" value="1"/>
</dbReference>
<dbReference type="InterPro" id="IPR044152">
    <property type="entry name" value="YqjM-like"/>
</dbReference>
<evidence type="ECO:0000256" key="4">
    <source>
        <dbReference type="ARBA" id="ARBA00022857"/>
    </source>
</evidence>
<evidence type="ECO:0000259" key="6">
    <source>
        <dbReference type="Pfam" id="PF00724"/>
    </source>
</evidence>
<dbReference type="Proteomes" id="UP000199086">
    <property type="component" value="Unassembled WGS sequence"/>
</dbReference>
<dbReference type="InterPro" id="IPR013785">
    <property type="entry name" value="Aldolase_TIM"/>
</dbReference>
<evidence type="ECO:0000256" key="2">
    <source>
        <dbReference type="ARBA" id="ARBA00022630"/>
    </source>
</evidence>
<proteinExistence type="predicted"/>
<dbReference type="GO" id="GO:0010181">
    <property type="term" value="F:FMN binding"/>
    <property type="evidence" value="ECO:0007669"/>
    <property type="project" value="InterPro"/>
</dbReference>
<dbReference type="GO" id="GO:0003959">
    <property type="term" value="F:NADPH dehydrogenase activity"/>
    <property type="evidence" value="ECO:0007669"/>
    <property type="project" value="InterPro"/>
</dbReference>
<evidence type="ECO:0000313" key="8">
    <source>
        <dbReference type="Proteomes" id="UP000199086"/>
    </source>
</evidence>
<organism evidence="7 8">
    <name type="scientific">Raineyella antarctica</name>
    <dbReference type="NCBI Taxonomy" id="1577474"/>
    <lineage>
        <taxon>Bacteria</taxon>
        <taxon>Bacillati</taxon>
        <taxon>Actinomycetota</taxon>
        <taxon>Actinomycetes</taxon>
        <taxon>Propionibacteriales</taxon>
        <taxon>Propionibacteriaceae</taxon>
        <taxon>Raineyella</taxon>
    </lineage>
</organism>
<dbReference type="Gene3D" id="3.20.20.70">
    <property type="entry name" value="Aldolase class I"/>
    <property type="match status" value="1"/>
</dbReference>
<evidence type="ECO:0000256" key="5">
    <source>
        <dbReference type="ARBA" id="ARBA00023002"/>
    </source>
</evidence>
<dbReference type="STRING" id="1577474.GA0111570_10337"/>
<feature type="domain" description="NADH:flavin oxidoreductase/NADH oxidase N-terminal" evidence="6">
    <location>
        <begin position="3"/>
        <end position="349"/>
    </location>
</feature>
<evidence type="ECO:0000313" key="7">
    <source>
        <dbReference type="EMBL" id="SDB80720.1"/>
    </source>
</evidence>